<reference evidence="2 3" key="1">
    <citation type="submission" date="2022-04" db="EMBL/GenBank/DDBJ databases">
        <title>Rhizobium coralii sp. nov., isolated from coral Turbinaria peltata.</title>
        <authorList>
            <person name="Sun H."/>
        </authorList>
    </citation>
    <scope>NUCLEOTIDE SEQUENCE [LARGE SCALE GENOMIC DNA]</scope>
    <source>
        <strain evidence="2 3">NTR19</strain>
    </source>
</reference>
<dbReference type="EMBL" id="JALPRY010000012">
    <property type="protein sequence ID" value="MCK8780561.1"/>
    <property type="molecule type" value="Genomic_DNA"/>
</dbReference>
<sequence length="162" mass="17556">MTDARIGYGTKYAIWDADADPAAFAEIAEVFSVTPGAASADRIDATHMQSPGRRREYIAGLIDNGEASFEINYIPGSDTDILLRTLMDSGQTVQHRITFPNGVTVTYDASIIGYEKSIPVDDRMTATITVAVSGAETWGTAAQWPTKSAVKSHLRLSTRRGR</sequence>
<evidence type="ECO:0000313" key="2">
    <source>
        <dbReference type="EMBL" id="MCK8780561.1"/>
    </source>
</evidence>
<comment type="caution">
    <text evidence="2">The sequence shown here is derived from an EMBL/GenBank/DDBJ whole genome shotgun (WGS) entry which is preliminary data.</text>
</comment>
<organism evidence="2 3">
    <name type="scientific">Neorhizobium turbinariae</name>
    <dbReference type="NCBI Taxonomy" id="2937795"/>
    <lineage>
        <taxon>Bacteria</taxon>
        <taxon>Pseudomonadati</taxon>
        <taxon>Pseudomonadota</taxon>
        <taxon>Alphaproteobacteria</taxon>
        <taxon>Hyphomicrobiales</taxon>
        <taxon>Rhizobiaceae</taxon>
        <taxon>Rhizobium/Agrobacterium group</taxon>
        <taxon>Neorhizobium</taxon>
    </lineage>
</organism>
<keyword evidence="3" id="KW-1185">Reference proteome</keyword>
<gene>
    <name evidence="2" type="ORF">M0654_11245</name>
</gene>
<dbReference type="InterPro" id="IPR032494">
    <property type="entry name" value="Phage_TTP_N"/>
</dbReference>
<dbReference type="Pfam" id="PF16461">
    <property type="entry name" value="Phage_TTP_12"/>
    <property type="match status" value="1"/>
</dbReference>
<proteinExistence type="predicted"/>
<feature type="domain" description="Lambda phage tail tube protein N-terminal" evidence="1">
    <location>
        <begin position="19"/>
        <end position="139"/>
    </location>
</feature>
<dbReference type="Proteomes" id="UP001202827">
    <property type="component" value="Unassembled WGS sequence"/>
</dbReference>
<protein>
    <submittedName>
        <fullName evidence="2">Phage tail protein</fullName>
    </submittedName>
</protein>
<evidence type="ECO:0000259" key="1">
    <source>
        <dbReference type="Pfam" id="PF16461"/>
    </source>
</evidence>
<name>A0ABT0IRP1_9HYPH</name>
<dbReference type="Gene3D" id="4.10.410.40">
    <property type="match status" value="1"/>
</dbReference>
<dbReference type="RefSeq" id="WP_248683171.1">
    <property type="nucleotide sequence ID" value="NZ_JALPRY010000012.1"/>
</dbReference>
<evidence type="ECO:0000313" key="3">
    <source>
        <dbReference type="Proteomes" id="UP001202827"/>
    </source>
</evidence>
<accession>A0ABT0IRP1</accession>